<comment type="caution">
    <text evidence="2">The sequence shown here is derived from an EMBL/GenBank/DDBJ whole genome shotgun (WGS) entry which is preliminary data.</text>
</comment>
<feature type="transmembrane region" description="Helical" evidence="1">
    <location>
        <begin position="63"/>
        <end position="82"/>
    </location>
</feature>
<keyword evidence="3" id="KW-1185">Reference proteome</keyword>
<dbReference type="Proteomes" id="UP000567067">
    <property type="component" value="Unassembled WGS sequence"/>
</dbReference>
<dbReference type="EMBL" id="JACJIP010000047">
    <property type="protein sequence ID" value="MBA9088298.1"/>
    <property type="molecule type" value="Genomic_DNA"/>
</dbReference>
<feature type="transmembrane region" description="Helical" evidence="1">
    <location>
        <begin position="165"/>
        <end position="185"/>
    </location>
</feature>
<feature type="transmembrane region" description="Helical" evidence="1">
    <location>
        <begin position="88"/>
        <end position="111"/>
    </location>
</feature>
<gene>
    <name evidence="2" type="ORF">FHR92_004794</name>
</gene>
<reference evidence="2 3" key="1">
    <citation type="submission" date="2020-08" db="EMBL/GenBank/DDBJ databases">
        <title>Genomic Encyclopedia of Type Strains, Phase III (KMG-III): the genomes of soil and plant-associated and newly described type strains.</title>
        <authorList>
            <person name="Whitman W."/>
        </authorList>
    </citation>
    <scope>NUCLEOTIDE SEQUENCE [LARGE SCALE GENOMIC DNA]</scope>
    <source>
        <strain evidence="2 3">CECT 8693</strain>
    </source>
</reference>
<feature type="transmembrane region" description="Helical" evidence="1">
    <location>
        <begin position="197"/>
        <end position="220"/>
    </location>
</feature>
<proteinExistence type="predicted"/>
<evidence type="ECO:0000313" key="2">
    <source>
        <dbReference type="EMBL" id="MBA9088298.1"/>
    </source>
</evidence>
<dbReference type="AlphaFoldDB" id="A0A7W3SYJ3"/>
<organism evidence="2 3">
    <name type="scientific">Fontibacillus solani</name>
    <dbReference type="NCBI Taxonomy" id="1572857"/>
    <lineage>
        <taxon>Bacteria</taxon>
        <taxon>Bacillati</taxon>
        <taxon>Bacillota</taxon>
        <taxon>Bacilli</taxon>
        <taxon>Bacillales</taxon>
        <taxon>Paenibacillaceae</taxon>
        <taxon>Fontibacillus</taxon>
    </lineage>
</organism>
<keyword evidence="1" id="KW-0472">Membrane</keyword>
<feature type="transmembrane region" description="Helical" evidence="1">
    <location>
        <begin position="132"/>
        <end position="159"/>
    </location>
</feature>
<feature type="transmembrane region" description="Helical" evidence="1">
    <location>
        <begin position="226"/>
        <end position="246"/>
    </location>
</feature>
<evidence type="ECO:0000256" key="1">
    <source>
        <dbReference type="SAM" id="Phobius"/>
    </source>
</evidence>
<dbReference type="RefSeq" id="WP_182539792.1">
    <property type="nucleotide sequence ID" value="NZ_JACJIP010000047.1"/>
</dbReference>
<evidence type="ECO:0008006" key="4">
    <source>
        <dbReference type="Google" id="ProtNLM"/>
    </source>
</evidence>
<keyword evidence="1" id="KW-1133">Transmembrane helix</keyword>
<protein>
    <recommendedName>
        <fullName evidence="4">Beta-carotene 15,15'-monooxygenase</fullName>
    </recommendedName>
</protein>
<name>A0A7W3SYJ3_9BACL</name>
<keyword evidence="1" id="KW-0812">Transmembrane</keyword>
<accession>A0A7W3SYJ3</accession>
<evidence type="ECO:0000313" key="3">
    <source>
        <dbReference type="Proteomes" id="UP000567067"/>
    </source>
</evidence>
<sequence length="261" mass="29615">MSGKSQDTVMDALRNYPTPHVDTNNLEETVKGAIELVSRTQANRRTSFQEFYIAQLRFMKWKVWAVQVLIVLGMGVFLRNFIQVQADNVQIVMLASITAPLLIIAGIHTITRSLSCHMLEIELSTRHLLEKVTLVRMSLLGMADLLGLAFLAILLSAWAQLQIELVLLYFLVPFNLTCFGCLWLMNRVRTTNSGYYCLIYCCLVELVQSILSFMPSLGLFESSVIYVWQGLLILSAIGIVLEIHVVRKTHRNLESATRMFL</sequence>